<dbReference type="EMBL" id="CYXZ01000008">
    <property type="protein sequence ID" value="CUM97200.1"/>
    <property type="molecule type" value="Genomic_DNA"/>
</dbReference>
<dbReference type="Proteomes" id="UP000095350">
    <property type="component" value="Unassembled WGS sequence"/>
</dbReference>
<sequence length="31" mass="3491">MSLGLKRGVVQLEPHDKQWDEIAVQTIKTLG</sequence>
<name>A0A173T416_9FIRM</name>
<evidence type="ECO:0000313" key="1">
    <source>
        <dbReference type="EMBL" id="CUM97200.1"/>
    </source>
</evidence>
<gene>
    <name evidence="1" type="ORF">ERS852572_01340</name>
</gene>
<proteinExistence type="predicted"/>
<dbReference type="AlphaFoldDB" id="A0A173T416"/>
<dbReference type="PaxDb" id="166486-ERS852572_01340"/>
<organism evidence="1 2">
    <name type="scientific">Roseburia intestinalis</name>
    <dbReference type="NCBI Taxonomy" id="166486"/>
    <lineage>
        <taxon>Bacteria</taxon>
        <taxon>Bacillati</taxon>
        <taxon>Bacillota</taxon>
        <taxon>Clostridia</taxon>
        <taxon>Lachnospirales</taxon>
        <taxon>Lachnospiraceae</taxon>
        <taxon>Roseburia</taxon>
    </lineage>
</organism>
<evidence type="ECO:0000313" key="2">
    <source>
        <dbReference type="Proteomes" id="UP000095350"/>
    </source>
</evidence>
<reference evidence="1 2" key="1">
    <citation type="submission" date="2015-09" db="EMBL/GenBank/DDBJ databases">
        <authorList>
            <consortium name="Pathogen Informatics"/>
        </authorList>
    </citation>
    <scope>NUCLEOTIDE SEQUENCE [LARGE SCALE GENOMIC DNA]</scope>
    <source>
        <strain evidence="1 2">2789STDY5834960</strain>
    </source>
</reference>
<accession>A0A173T416</accession>
<protein>
    <submittedName>
        <fullName evidence="1">Uncharacterized protein</fullName>
    </submittedName>
</protein>